<dbReference type="OrthoDB" id="8740847at2"/>
<keyword evidence="2" id="KW-1185">Reference proteome</keyword>
<dbReference type="RefSeq" id="WP_146204313.1">
    <property type="nucleotide sequence ID" value="NZ_PXWF02000085.1"/>
</dbReference>
<evidence type="ECO:0000313" key="2">
    <source>
        <dbReference type="Proteomes" id="UP000241421"/>
    </source>
</evidence>
<comment type="caution">
    <text evidence="1">The sequence shown here is derived from an EMBL/GenBank/DDBJ whole genome shotgun (WGS) entry which is preliminary data.</text>
</comment>
<dbReference type="Proteomes" id="UP000241421">
    <property type="component" value="Unassembled WGS sequence"/>
</dbReference>
<gene>
    <name evidence="1" type="ORF">C7C56_006575</name>
</gene>
<dbReference type="EMBL" id="PXWF02000085">
    <property type="protein sequence ID" value="PWF49437.1"/>
    <property type="molecule type" value="Genomic_DNA"/>
</dbReference>
<accession>A0A2U2HPK4</accession>
<proteinExistence type="predicted"/>
<reference evidence="1 2" key="1">
    <citation type="submission" date="2018-04" db="EMBL/GenBank/DDBJ databases">
        <title>Massilia violaceinigra sp. nov., a novel purple-pigmented bacterium isolated from Tianshan glacier, Xinjiang, China.</title>
        <authorList>
            <person name="Wang H."/>
        </authorList>
    </citation>
    <scope>NUCLEOTIDE SEQUENCE [LARGE SCALE GENOMIC DNA]</scope>
    <source>
        <strain evidence="1 2">B448-2</strain>
    </source>
</reference>
<name>A0A2U2HPK4_9BURK</name>
<sequence>MNRTTSSVLSGAFSGALSGAFSSLAGRAPLAGLLVALIILPAARESFAATKQSKSRDAKAAAVIATFRLLAQQRPWRCAKGEPVQAAPDWQAKTAQCAWQNRLQMRQWVPSQSHPDRCLTHQAVWWRWQLARHGIAAPMAAPVWDRGWRAQSAATSASALQRIAVIRQASDGRWIATEWTWTPSLRAATRKWQAGRWKLLADAAGQLRAPPRNVGGPETLALREAWEKNLKGRAGEVLPDAWRWESNGTCLRMETVGLSQAQLHLPYSRDEVRHEQRAAMQVQLARRFPKATWLMPFRLLRAKDADKGA</sequence>
<feature type="non-terminal residue" evidence="1">
    <location>
        <position position="309"/>
    </location>
</feature>
<dbReference type="AlphaFoldDB" id="A0A2U2HPK4"/>
<protein>
    <submittedName>
        <fullName evidence="1">Uncharacterized protein</fullName>
    </submittedName>
</protein>
<evidence type="ECO:0000313" key="1">
    <source>
        <dbReference type="EMBL" id="PWF49437.1"/>
    </source>
</evidence>
<organism evidence="1 2">
    <name type="scientific">Massilia glaciei</name>
    <dbReference type="NCBI Taxonomy" id="1524097"/>
    <lineage>
        <taxon>Bacteria</taxon>
        <taxon>Pseudomonadati</taxon>
        <taxon>Pseudomonadota</taxon>
        <taxon>Betaproteobacteria</taxon>
        <taxon>Burkholderiales</taxon>
        <taxon>Oxalobacteraceae</taxon>
        <taxon>Telluria group</taxon>
        <taxon>Massilia</taxon>
    </lineage>
</organism>